<organism evidence="5 6">
    <name type="scientific">Methanothermobacter marburgensis (strain ATCC BAA-927 / DSM 2133 / JCM 14651 / NBRC 100331 / OCM 82 / Marburg)</name>
    <name type="common">Methanobacterium thermoautotrophicum</name>
    <dbReference type="NCBI Taxonomy" id="79929"/>
    <lineage>
        <taxon>Archaea</taxon>
        <taxon>Methanobacteriati</taxon>
        <taxon>Methanobacteriota</taxon>
        <taxon>Methanomada group</taxon>
        <taxon>Methanobacteria</taxon>
        <taxon>Methanobacteriales</taxon>
        <taxon>Methanobacteriaceae</taxon>
        <taxon>Methanothermobacter</taxon>
    </lineage>
</organism>
<evidence type="ECO:0000256" key="1">
    <source>
        <dbReference type="ARBA" id="ARBA00034531"/>
    </source>
</evidence>
<dbReference type="PANTHER" id="PTHR43852:SF3">
    <property type="entry name" value="NUCLEOTIDYLTRANSFERASE"/>
    <property type="match status" value="1"/>
</dbReference>
<dbReference type="EC" id="2.7.7.108" evidence="1"/>
<dbReference type="InterPro" id="IPR041633">
    <property type="entry name" value="Polbeta"/>
</dbReference>
<reference key="1">
    <citation type="submission" date="2009-08" db="EMBL/GenBank/DDBJ databases">
        <title>The genome sequence of Methanothermobacter marburgensis.</title>
        <authorList>
            <person name="Kaster A."/>
            <person name="Seedorf H."/>
            <person name="Goenrich M."/>
            <person name="Wiezer A."/>
            <person name="Liesegang H."/>
            <person name="Thauer R."/>
            <person name="Gottschalk G."/>
        </authorList>
    </citation>
    <scope>NUCLEOTIDE SEQUENCE</scope>
    <source>
        <strain>Marburg</strain>
    </source>
</reference>
<dbReference type="EMBL" id="CP001710">
    <property type="protein sequence ID" value="ADL58335.1"/>
    <property type="molecule type" value="Genomic_DNA"/>
</dbReference>
<accession>D9PVT7</accession>
<dbReference type="InterPro" id="IPR043519">
    <property type="entry name" value="NT_sf"/>
</dbReference>
<keyword evidence="5" id="KW-0548">Nucleotidyltransferase</keyword>
<sequence length="141" mass="16326">MGIDDQKIEKLVELLEKRDEVSIAYLFGSTARGDKGPLGDFDIGVLLKEPLKGYDDLNFQLELIDELVSALRTDRVDLVIMNRAPLSLSYSIIRDGIVLKDSEEERVRFEGRIMSEYLDRRYHNDRHIRLALRMMAREGLK</sequence>
<evidence type="ECO:0000259" key="4">
    <source>
        <dbReference type="Pfam" id="PF18765"/>
    </source>
</evidence>
<dbReference type="PANTHER" id="PTHR43852">
    <property type="entry name" value="NUCLEOTIDYLTRANSFERASE"/>
    <property type="match status" value="1"/>
</dbReference>
<comment type="catalytic activity">
    <reaction evidence="2">
        <text>O-(5'-adenylyl)-L-tyrosyl-[protein] + ATP = O-[5'-(adenylyl-(5'-&gt;3')-adenylyl)]-L-tyrosyl-[protein] + diphosphate</text>
        <dbReference type="Rhea" id="RHEA:66528"/>
        <dbReference type="Rhea" id="RHEA-COMP:13846"/>
        <dbReference type="Rhea" id="RHEA-COMP:17046"/>
        <dbReference type="ChEBI" id="CHEBI:30616"/>
        <dbReference type="ChEBI" id="CHEBI:33019"/>
        <dbReference type="ChEBI" id="CHEBI:83624"/>
        <dbReference type="ChEBI" id="CHEBI:167160"/>
    </reaction>
</comment>
<evidence type="ECO:0000313" key="6">
    <source>
        <dbReference type="Proteomes" id="UP000000345"/>
    </source>
</evidence>
<dbReference type="STRING" id="79929.MTBMA_c07400"/>
<dbReference type="PaxDb" id="79929-MTBMA_c07400"/>
<feature type="domain" description="Polymerase beta nucleotidyltransferase" evidence="4">
    <location>
        <begin position="9"/>
        <end position="104"/>
    </location>
</feature>
<dbReference type="CDD" id="cd05403">
    <property type="entry name" value="NT_KNTase_like"/>
    <property type="match status" value="1"/>
</dbReference>
<reference evidence="5 6" key="2">
    <citation type="journal article" date="2010" name="J. Bacteriol.">
        <title>Complete genome sequence of Methanothermobacter marburgensis, a methanoarchaeon model organism.</title>
        <authorList>
            <person name="Liesegang H."/>
            <person name="Kaster A.K."/>
            <person name="Wiezer A."/>
            <person name="Goenrich M."/>
            <person name="Wollherr A."/>
            <person name="Seedorf H."/>
            <person name="Gottschalk G."/>
            <person name="Thauer R.K."/>
        </authorList>
    </citation>
    <scope>NUCLEOTIDE SEQUENCE [LARGE SCALE GENOMIC DNA]</scope>
    <source>
        <strain evidence="6">ATCC BAA-927 / DSM 2133 / JCM 14651 / NBRC 100331 / OCM 82 / Marburg</strain>
    </source>
</reference>
<name>D9PVT7_METTM</name>
<dbReference type="KEGG" id="mmg:MTBMA_c07400"/>
<dbReference type="InterPro" id="IPR052930">
    <property type="entry name" value="TA_antitoxin_MntA"/>
</dbReference>
<evidence type="ECO:0000256" key="2">
    <source>
        <dbReference type="ARBA" id="ARBA00047518"/>
    </source>
</evidence>
<keyword evidence="5" id="KW-0808">Transferase</keyword>
<dbReference type="SUPFAM" id="SSF81301">
    <property type="entry name" value="Nucleotidyltransferase"/>
    <property type="match status" value="1"/>
</dbReference>
<dbReference type="HOGENOM" id="CLU_130257_1_2_2"/>
<dbReference type="Pfam" id="PF18765">
    <property type="entry name" value="Polbeta"/>
    <property type="match status" value="1"/>
</dbReference>
<comment type="catalytic activity">
    <reaction evidence="3">
        <text>L-tyrosyl-[protein] + ATP = O-(5'-adenylyl)-L-tyrosyl-[protein] + diphosphate</text>
        <dbReference type="Rhea" id="RHEA:54288"/>
        <dbReference type="Rhea" id="RHEA-COMP:10136"/>
        <dbReference type="Rhea" id="RHEA-COMP:13846"/>
        <dbReference type="ChEBI" id="CHEBI:30616"/>
        <dbReference type="ChEBI" id="CHEBI:33019"/>
        <dbReference type="ChEBI" id="CHEBI:46858"/>
        <dbReference type="ChEBI" id="CHEBI:83624"/>
        <dbReference type="EC" id="2.7.7.108"/>
    </reaction>
</comment>
<protein>
    <recommendedName>
        <fullName evidence="1">protein adenylyltransferase</fullName>
        <ecNumber evidence="1">2.7.7.108</ecNumber>
    </recommendedName>
</protein>
<gene>
    <name evidence="5" type="ordered locus">MTBMA_c07400</name>
</gene>
<dbReference type="NCBIfam" id="NF047752">
    <property type="entry name" value="MntA_antitoxin"/>
    <property type="match status" value="1"/>
</dbReference>
<dbReference type="AlphaFoldDB" id="D9PVT7"/>
<proteinExistence type="predicted"/>
<evidence type="ECO:0000313" key="5">
    <source>
        <dbReference type="EMBL" id="ADL58335.1"/>
    </source>
</evidence>
<evidence type="ECO:0000256" key="3">
    <source>
        <dbReference type="ARBA" id="ARBA00048696"/>
    </source>
</evidence>
<keyword evidence="6" id="KW-1185">Reference proteome</keyword>
<dbReference type="GO" id="GO:0070733">
    <property type="term" value="F:AMPylase activity"/>
    <property type="evidence" value="ECO:0007669"/>
    <property type="project" value="UniProtKB-EC"/>
</dbReference>
<dbReference type="Proteomes" id="UP000000345">
    <property type="component" value="Chromosome"/>
</dbReference>
<dbReference type="Gene3D" id="3.30.460.10">
    <property type="entry name" value="Beta Polymerase, domain 2"/>
    <property type="match status" value="1"/>
</dbReference>